<keyword evidence="6 10" id="KW-0732">Signal</keyword>
<dbReference type="EMBL" id="JABAIM010000001">
    <property type="protein sequence ID" value="NLR73994.1"/>
    <property type="molecule type" value="Genomic_DNA"/>
</dbReference>
<comment type="function">
    <text evidence="10">Participates in the translocation of lipoproteins from the inner membrane to the outer membrane. Only forms a complex with a lipoprotein if the residue after the N-terminal Cys is not an aspartate (The Asp acts as a targeting signal to indicate that the lipoprotein should stay in the inner membrane).</text>
</comment>
<comment type="similarity">
    <text evidence="2 10">Belongs to the LolA family.</text>
</comment>
<protein>
    <recommendedName>
        <fullName evidence="4 10">Outer-membrane lipoprotein carrier protein</fullName>
    </recommendedName>
</protein>
<dbReference type="AlphaFoldDB" id="A0A847S2L5"/>
<dbReference type="NCBIfam" id="TIGR00547">
    <property type="entry name" value="lolA"/>
    <property type="match status" value="1"/>
</dbReference>
<feature type="region of interest" description="Disordered" evidence="11">
    <location>
        <begin position="189"/>
        <end position="209"/>
    </location>
</feature>
<keyword evidence="8 10" id="KW-0653">Protein transport</keyword>
<evidence type="ECO:0000256" key="3">
    <source>
        <dbReference type="ARBA" id="ARBA00011245"/>
    </source>
</evidence>
<evidence type="ECO:0000313" key="12">
    <source>
        <dbReference type="EMBL" id="NLR73994.1"/>
    </source>
</evidence>
<dbReference type="Proteomes" id="UP000587991">
    <property type="component" value="Unassembled WGS sequence"/>
</dbReference>
<keyword evidence="12" id="KW-0449">Lipoprotein</keyword>
<gene>
    <name evidence="10 12" type="primary">lolA</name>
    <name evidence="12" type="ORF">HF682_02315</name>
</gene>
<keyword evidence="7 10" id="KW-0574">Periplasm</keyword>
<dbReference type="HAMAP" id="MF_00240">
    <property type="entry name" value="LolA"/>
    <property type="match status" value="1"/>
</dbReference>
<dbReference type="InterPro" id="IPR004564">
    <property type="entry name" value="OM_lipoprot_carrier_LolA-like"/>
</dbReference>
<dbReference type="Gene3D" id="2.50.20.10">
    <property type="entry name" value="Lipoprotein localisation LolA/LolB/LppX"/>
    <property type="match status" value="1"/>
</dbReference>
<dbReference type="GO" id="GO:0042597">
    <property type="term" value="C:periplasmic space"/>
    <property type="evidence" value="ECO:0007669"/>
    <property type="project" value="UniProtKB-SubCell"/>
</dbReference>
<evidence type="ECO:0000256" key="4">
    <source>
        <dbReference type="ARBA" id="ARBA00014035"/>
    </source>
</evidence>
<evidence type="ECO:0000256" key="2">
    <source>
        <dbReference type="ARBA" id="ARBA00007615"/>
    </source>
</evidence>
<organism evidence="12 13">
    <name type="scientific">Leeia aquatica</name>
    <dbReference type="NCBI Taxonomy" id="2725557"/>
    <lineage>
        <taxon>Bacteria</taxon>
        <taxon>Pseudomonadati</taxon>
        <taxon>Pseudomonadota</taxon>
        <taxon>Betaproteobacteria</taxon>
        <taxon>Neisseriales</taxon>
        <taxon>Leeiaceae</taxon>
        <taxon>Leeia</taxon>
    </lineage>
</organism>
<dbReference type="CDD" id="cd16325">
    <property type="entry name" value="LolA"/>
    <property type="match status" value="1"/>
</dbReference>
<feature type="chain" id="PRO_5033172682" description="Outer-membrane lipoprotein carrier protein" evidence="10">
    <location>
        <begin position="26"/>
        <end position="209"/>
    </location>
</feature>
<evidence type="ECO:0000313" key="13">
    <source>
        <dbReference type="Proteomes" id="UP000587991"/>
    </source>
</evidence>
<name>A0A847S2L5_9NEIS</name>
<dbReference type="SUPFAM" id="SSF89392">
    <property type="entry name" value="Prokaryotic lipoproteins and lipoprotein localization factors"/>
    <property type="match status" value="1"/>
</dbReference>
<keyword evidence="5 10" id="KW-0813">Transport</keyword>
<dbReference type="GO" id="GO:0044874">
    <property type="term" value="P:lipoprotein localization to outer membrane"/>
    <property type="evidence" value="ECO:0007669"/>
    <property type="project" value="UniProtKB-UniRule"/>
</dbReference>
<dbReference type="PANTHER" id="PTHR35869:SF1">
    <property type="entry name" value="OUTER-MEMBRANE LIPOPROTEIN CARRIER PROTEIN"/>
    <property type="match status" value="1"/>
</dbReference>
<comment type="subcellular location">
    <subcellularLocation>
        <location evidence="1 10">Periplasm</location>
    </subcellularLocation>
</comment>
<accession>A0A847S2L5</accession>
<evidence type="ECO:0000256" key="7">
    <source>
        <dbReference type="ARBA" id="ARBA00022764"/>
    </source>
</evidence>
<comment type="caution">
    <text evidence="12">The sequence shown here is derived from an EMBL/GenBank/DDBJ whole genome shotgun (WGS) entry which is preliminary data.</text>
</comment>
<evidence type="ECO:0000256" key="6">
    <source>
        <dbReference type="ARBA" id="ARBA00022729"/>
    </source>
</evidence>
<dbReference type="InterPro" id="IPR029046">
    <property type="entry name" value="LolA/LolB/LppX"/>
</dbReference>
<proteinExistence type="inferred from homology"/>
<evidence type="ECO:0000256" key="5">
    <source>
        <dbReference type="ARBA" id="ARBA00022448"/>
    </source>
</evidence>
<feature type="signal peptide" evidence="10">
    <location>
        <begin position="1"/>
        <end position="25"/>
    </location>
</feature>
<dbReference type="GO" id="GO:0042953">
    <property type="term" value="P:lipoprotein transport"/>
    <property type="evidence" value="ECO:0007669"/>
    <property type="project" value="InterPro"/>
</dbReference>
<dbReference type="Pfam" id="PF03548">
    <property type="entry name" value="LolA"/>
    <property type="match status" value="1"/>
</dbReference>
<evidence type="ECO:0000256" key="11">
    <source>
        <dbReference type="SAM" id="MobiDB-lite"/>
    </source>
</evidence>
<evidence type="ECO:0000256" key="10">
    <source>
        <dbReference type="HAMAP-Rule" id="MF_00240"/>
    </source>
</evidence>
<evidence type="ECO:0000256" key="1">
    <source>
        <dbReference type="ARBA" id="ARBA00004418"/>
    </source>
</evidence>
<keyword evidence="9 10" id="KW-0143">Chaperone</keyword>
<dbReference type="PANTHER" id="PTHR35869">
    <property type="entry name" value="OUTER-MEMBRANE LIPOPROTEIN CARRIER PROTEIN"/>
    <property type="match status" value="1"/>
</dbReference>
<comment type="subunit">
    <text evidence="3 10">Monomer.</text>
</comment>
<evidence type="ECO:0000256" key="9">
    <source>
        <dbReference type="ARBA" id="ARBA00023186"/>
    </source>
</evidence>
<dbReference type="InterPro" id="IPR018323">
    <property type="entry name" value="OM_lipoprot_carrier_LolA_Pbac"/>
</dbReference>
<reference evidence="12 13" key="1">
    <citation type="submission" date="2020-04" db="EMBL/GenBank/DDBJ databases">
        <title>Draft genome of Leeia sp. IMCC25680.</title>
        <authorList>
            <person name="Song J."/>
            <person name="Cho J.-C."/>
        </authorList>
    </citation>
    <scope>NUCLEOTIDE SEQUENCE [LARGE SCALE GENOMIC DNA]</scope>
    <source>
        <strain evidence="12 13">IMCC25680</strain>
    </source>
</reference>
<evidence type="ECO:0000256" key="8">
    <source>
        <dbReference type="ARBA" id="ARBA00022927"/>
    </source>
</evidence>
<sequence precursor="true">MSTLSMKLLSRLALILPLLAGVAAADGMSQLKAFLDGGQSASAVFTQTVVGKQKRQQSSGTFELQRPGKFRWEYLKPFPQLIVSDAKKVWVYDPDLEQVTERNLTRAIGDTPAALLAGSNELEKGFSLKAAGSHDGLEWVIATPKDAESTFKQIELGFTENQLKRMVMQDQFGQTTTVDFSQIQRNPKLDPKRFEFTPPKGADVIKDKG</sequence>
<keyword evidence="13" id="KW-1185">Reference proteome</keyword>